<feature type="region of interest" description="Disordered" evidence="4">
    <location>
        <begin position="642"/>
        <end position="670"/>
    </location>
</feature>
<feature type="domain" description="Thiamine pyrophosphate enzyme TPP-binding" evidence="6">
    <location>
        <begin position="487"/>
        <end position="626"/>
    </location>
</feature>
<evidence type="ECO:0000256" key="3">
    <source>
        <dbReference type="RuleBase" id="RU362132"/>
    </source>
</evidence>
<evidence type="ECO:0000256" key="2">
    <source>
        <dbReference type="ARBA" id="ARBA00023052"/>
    </source>
</evidence>
<dbReference type="SUPFAM" id="SSF52467">
    <property type="entry name" value="DHS-like NAD/FAD-binding domain"/>
    <property type="match status" value="1"/>
</dbReference>
<name>A0A5J6L7V4_9MICO</name>
<evidence type="ECO:0000256" key="1">
    <source>
        <dbReference type="ARBA" id="ARBA00007812"/>
    </source>
</evidence>
<evidence type="ECO:0000256" key="4">
    <source>
        <dbReference type="SAM" id="MobiDB-lite"/>
    </source>
</evidence>
<dbReference type="PANTHER" id="PTHR18968">
    <property type="entry name" value="THIAMINE PYROPHOSPHATE ENZYMES"/>
    <property type="match status" value="1"/>
</dbReference>
<dbReference type="NCBIfam" id="NF006203">
    <property type="entry name" value="PRK08327.1"/>
    <property type="match status" value="1"/>
</dbReference>
<dbReference type="InterPro" id="IPR029061">
    <property type="entry name" value="THDP-binding"/>
</dbReference>
<evidence type="ECO:0000259" key="5">
    <source>
        <dbReference type="Pfam" id="PF00205"/>
    </source>
</evidence>
<evidence type="ECO:0000313" key="8">
    <source>
        <dbReference type="EMBL" id="QEW04500.1"/>
    </source>
</evidence>
<keyword evidence="2 3" id="KW-0786">Thiamine pyrophosphate</keyword>
<organism evidence="8 9">
    <name type="scientific">Microbacterium lushaniae</name>
    <dbReference type="NCBI Taxonomy" id="2614639"/>
    <lineage>
        <taxon>Bacteria</taxon>
        <taxon>Bacillati</taxon>
        <taxon>Actinomycetota</taxon>
        <taxon>Actinomycetes</taxon>
        <taxon>Micrococcales</taxon>
        <taxon>Microbacteriaceae</taxon>
        <taxon>Microbacterium</taxon>
    </lineage>
</organism>
<accession>A0A5J6L7V4</accession>
<reference evidence="9" key="1">
    <citation type="submission" date="2019-09" db="EMBL/GenBank/DDBJ databases">
        <title>Mumia zhuanghuii sp. nov. isolated from the intestinal contents of plateau pika (Ochotona curzoniae) in the Qinghai-Tibet plateau of China.</title>
        <authorList>
            <person name="Tian Z."/>
        </authorList>
    </citation>
    <scope>NUCLEOTIDE SEQUENCE [LARGE SCALE GENOMIC DNA]</scope>
    <source>
        <strain evidence="9">L-031</strain>
    </source>
</reference>
<dbReference type="Pfam" id="PF00205">
    <property type="entry name" value="TPP_enzyme_M"/>
    <property type="match status" value="1"/>
</dbReference>
<dbReference type="InterPro" id="IPR045229">
    <property type="entry name" value="TPP_enz"/>
</dbReference>
<evidence type="ECO:0000259" key="7">
    <source>
        <dbReference type="Pfam" id="PF02776"/>
    </source>
</evidence>
<evidence type="ECO:0000259" key="6">
    <source>
        <dbReference type="Pfam" id="PF02775"/>
    </source>
</evidence>
<dbReference type="PANTHER" id="PTHR18968:SF164">
    <property type="entry name" value="PYRUVATE DECARBOXYLASE"/>
    <property type="match status" value="1"/>
</dbReference>
<evidence type="ECO:0000313" key="9">
    <source>
        <dbReference type="Proteomes" id="UP000325516"/>
    </source>
</evidence>
<dbReference type="Gene3D" id="3.40.50.1220">
    <property type="entry name" value="TPP-binding domain"/>
    <property type="match status" value="1"/>
</dbReference>
<proteinExistence type="inferred from homology"/>
<feature type="region of interest" description="Disordered" evidence="4">
    <location>
        <begin position="1"/>
        <end position="23"/>
    </location>
</feature>
<dbReference type="CDD" id="cd07035">
    <property type="entry name" value="TPP_PYR_POX_like"/>
    <property type="match status" value="1"/>
</dbReference>
<dbReference type="GO" id="GO:0009097">
    <property type="term" value="P:isoleucine biosynthetic process"/>
    <property type="evidence" value="ECO:0007669"/>
    <property type="project" value="TreeGrafter"/>
</dbReference>
<dbReference type="GO" id="GO:0000287">
    <property type="term" value="F:magnesium ion binding"/>
    <property type="evidence" value="ECO:0007669"/>
    <property type="project" value="InterPro"/>
</dbReference>
<comment type="similarity">
    <text evidence="1 3">Belongs to the TPP enzyme family.</text>
</comment>
<dbReference type="KEGG" id="mlz:F6J85_16385"/>
<protein>
    <submittedName>
        <fullName evidence="8">Thiamine pyrophosphate-requiring protein</fullName>
    </submittedName>
</protein>
<gene>
    <name evidence="8" type="ORF">F6J85_16385</name>
</gene>
<feature type="compositionally biased region" description="Low complexity" evidence="4">
    <location>
        <begin position="651"/>
        <end position="663"/>
    </location>
</feature>
<dbReference type="CDD" id="cd02002">
    <property type="entry name" value="TPP_BFDC"/>
    <property type="match status" value="1"/>
</dbReference>
<dbReference type="GO" id="GO:0050660">
    <property type="term" value="F:flavin adenine dinucleotide binding"/>
    <property type="evidence" value="ECO:0007669"/>
    <property type="project" value="TreeGrafter"/>
</dbReference>
<dbReference type="InterPro" id="IPR012001">
    <property type="entry name" value="Thiamin_PyroP_enz_TPP-bd_dom"/>
</dbReference>
<dbReference type="InterPro" id="IPR012000">
    <property type="entry name" value="Thiamin_PyroP_enz_cen_dom"/>
</dbReference>
<sequence>MVALARARARRRGPARSRSDVRQQCDVLRDRHAGDSDGRLEAERDRLGGLAPRHRRVPAVPQRRRAGAACAWCGVSGAERSAGHLIVDALRQAGVTHLFANFGSDHPAIIEALAADREAGIDSPAVILCPHEYTALSAAHGYAAVTGKPQAVFVHTDVGTANLGGAVHNAARSRVPVFIFAGLTPYTLEGELPGSRNSFVNHLQDVPDQHGIVRPYVKWSYDIRTAANVPQIVHRSLQVARSAPAGPVYVTAAREVLAERAPDPRLEVAQWRPVEPSPAPADAVDDLFAALSGAERPVVITTYLGRSHGAVGALVRVAERLGVAVIEHNAEVVNFPRDHPLHAGDDPHRVIADADVILAIDTDVPWVDAIRTPRSGASVFVVNEDPLQESLPLWYVRADRFIRADSALVLAQLEERCAPTPDGLATRRAETAAEDSLALRRAWAEEADADIQADRLTPASVSATLSGLLDDDTIVVNEAISAAPTVWKHLPRRLPGTLYGNRGTSLGWSGGGALGVKLAAPERTVVSIVGDGTFFFSVPSSTYWVAHRYGLPVLTVVLDNGGWNATKRNVERIHPDGIAVRSDRYWVNLQQSADFGGIAAAAGEAWGAIVSDLSMLEGALRAGLERVRAGISAVVTVRMEPISSQPDEPVSTEAHSHASQHTHSSPEGHR</sequence>
<feature type="domain" description="Thiamine pyrophosphate enzyme N-terminal TPP-binding" evidence="7">
    <location>
        <begin position="81"/>
        <end position="210"/>
    </location>
</feature>
<dbReference type="GO" id="GO:0009099">
    <property type="term" value="P:L-valine biosynthetic process"/>
    <property type="evidence" value="ECO:0007669"/>
    <property type="project" value="TreeGrafter"/>
</dbReference>
<dbReference type="AlphaFoldDB" id="A0A5J6L7V4"/>
<feature type="domain" description="Thiamine pyrophosphate enzyme central" evidence="5">
    <location>
        <begin position="285"/>
        <end position="371"/>
    </location>
</feature>
<dbReference type="GO" id="GO:0003984">
    <property type="term" value="F:acetolactate synthase activity"/>
    <property type="evidence" value="ECO:0007669"/>
    <property type="project" value="TreeGrafter"/>
</dbReference>
<dbReference type="Gene3D" id="3.40.50.970">
    <property type="match status" value="2"/>
</dbReference>
<keyword evidence="9" id="KW-1185">Reference proteome</keyword>
<dbReference type="GO" id="GO:0030976">
    <property type="term" value="F:thiamine pyrophosphate binding"/>
    <property type="evidence" value="ECO:0007669"/>
    <property type="project" value="InterPro"/>
</dbReference>
<dbReference type="SUPFAM" id="SSF52518">
    <property type="entry name" value="Thiamin diphosphate-binding fold (THDP-binding)"/>
    <property type="match status" value="2"/>
</dbReference>
<dbReference type="InterPro" id="IPR029035">
    <property type="entry name" value="DHS-like_NAD/FAD-binding_dom"/>
</dbReference>
<dbReference type="Pfam" id="PF02775">
    <property type="entry name" value="TPP_enzyme_C"/>
    <property type="match status" value="1"/>
</dbReference>
<dbReference type="Proteomes" id="UP000325516">
    <property type="component" value="Chromosome"/>
</dbReference>
<dbReference type="InterPro" id="IPR011766">
    <property type="entry name" value="TPP_enzyme_TPP-bd"/>
</dbReference>
<dbReference type="GO" id="GO:0005948">
    <property type="term" value="C:acetolactate synthase complex"/>
    <property type="evidence" value="ECO:0007669"/>
    <property type="project" value="TreeGrafter"/>
</dbReference>
<dbReference type="Pfam" id="PF02776">
    <property type="entry name" value="TPP_enzyme_N"/>
    <property type="match status" value="1"/>
</dbReference>
<dbReference type="EMBL" id="CP044232">
    <property type="protein sequence ID" value="QEW04500.1"/>
    <property type="molecule type" value="Genomic_DNA"/>
</dbReference>